<reference evidence="2 3" key="1">
    <citation type="journal article" date="2014" name="Genome Announc.">
        <title>Genome Sequence of a Promising Hydrogen-Producing Facultative Anaerobic Bacterium, Brevundimonas naejangsanensis Strain B1.</title>
        <authorList>
            <person name="Su H."/>
            <person name="Zhang T."/>
            <person name="Bao M."/>
            <person name="Jiang Y."/>
            <person name="Wang Y."/>
            <person name="Tan T."/>
        </authorList>
    </citation>
    <scope>NUCLEOTIDE SEQUENCE [LARGE SCALE GENOMIC DNA]</scope>
    <source>
        <strain evidence="2 3">B1</strain>
    </source>
</reference>
<protein>
    <submittedName>
        <fullName evidence="2">Uncharacterized protein</fullName>
    </submittedName>
</protein>
<dbReference type="RefSeq" id="WP_025977573.1">
    <property type="nucleotide sequence ID" value="NZ_CP015614.1"/>
</dbReference>
<sequence length="186" mass="19620">MDESEGADPIKELSAMKSLHEALLPLSPEGRSRAIAWAVGALEVPMSGAGGNSIHSGTNRDTDSDEGEDAASPAGGARRSSAFTEFADLLGEAQPQTDADKALVGGYWFQVVGGAEDFTSQAVNDKLKDTGEAVGNITRAMDKLKSSKPQLVRQLLKSGKSQQARKKFKLTTAGIQAVERMLKSEA</sequence>
<proteinExistence type="predicted"/>
<evidence type="ECO:0000313" key="3">
    <source>
        <dbReference type="Proteomes" id="UP000077603"/>
    </source>
</evidence>
<name>A0A172Y3P6_9CAUL</name>
<dbReference type="EMBL" id="CP015614">
    <property type="protein sequence ID" value="ANF53766.1"/>
    <property type="molecule type" value="Genomic_DNA"/>
</dbReference>
<keyword evidence="3" id="KW-1185">Reference proteome</keyword>
<accession>A0A172Y3P6</accession>
<evidence type="ECO:0000313" key="2">
    <source>
        <dbReference type="EMBL" id="ANF53766.1"/>
    </source>
</evidence>
<feature type="region of interest" description="Disordered" evidence="1">
    <location>
        <begin position="45"/>
        <end position="79"/>
    </location>
</feature>
<gene>
    <name evidence="2" type="ORF">DA69_02760</name>
</gene>
<evidence type="ECO:0000256" key="1">
    <source>
        <dbReference type="SAM" id="MobiDB-lite"/>
    </source>
</evidence>
<feature type="compositionally biased region" description="Low complexity" evidence="1">
    <location>
        <begin position="70"/>
        <end position="79"/>
    </location>
</feature>
<dbReference type="AlphaFoldDB" id="A0A172Y3P6"/>
<dbReference type="KEGG" id="bne:DA69_02760"/>
<organism evidence="2 3">
    <name type="scientific">Brevundimonas naejangsanensis</name>
    <dbReference type="NCBI Taxonomy" id="588932"/>
    <lineage>
        <taxon>Bacteria</taxon>
        <taxon>Pseudomonadati</taxon>
        <taxon>Pseudomonadota</taxon>
        <taxon>Alphaproteobacteria</taxon>
        <taxon>Caulobacterales</taxon>
        <taxon>Caulobacteraceae</taxon>
        <taxon>Brevundimonas</taxon>
    </lineage>
</organism>
<dbReference type="Proteomes" id="UP000077603">
    <property type="component" value="Chromosome"/>
</dbReference>
<dbReference type="OrthoDB" id="8480458at2"/>